<evidence type="ECO:0000256" key="3">
    <source>
        <dbReference type="ARBA" id="ARBA00022448"/>
    </source>
</evidence>
<keyword evidence="11" id="KW-1185">Reference proteome</keyword>
<dbReference type="Gene3D" id="1.20.1250.20">
    <property type="entry name" value="MFS general substrate transporter like domains"/>
    <property type="match status" value="2"/>
</dbReference>
<name>A0A2J7RMH4_9NEOP</name>
<keyword evidence="6 8" id="KW-0472">Membrane</keyword>
<evidence type="ECO:0000256" key="4">
    <source>
        <dbReference type="ARBA" id="ARBA00022692"/>
    </source>
</evidence>
<sequence length="657" mass="72262">MPGRHGMGGAGGSGGGTSYSESAALVRSTEGMSYTDEDRQAGGSVAPRDGGEEELMDYVDSDVSVLAQFHEDAIRQAGCGYSQWLLMLVSGLGLVADAAELLVIPFILPSAEVELCINASQKTWLSGITFLGMMVGGVVWGNLSDRMGRRRTLLSALGVNAVFSVIAAFMPTYGTFMTARFCSAVGIGGLLPIVFTYCSEFLCKADRSKYLSRLLTFWALGGILVTFIASVMLPQTGIGVVIENKEHFSAWHQFLLVCSLPSLAAIIGLVFLPESPRFLLEAGREVEAMMVYQKIYKTNNMNNPTAHAQYQLSELELPSKRPSGRGVSSTPPPGKSVLADMTYSIEMFWNSFLQLFVQPHLPVTLLLIVLWFTASFGYYGMRTWFPDYKKLVSTWEYDARTSLITNATYDGHAFNTSVENVRWIDSFFKNCSFHHLTFNHVSFDNCTVEDVRFEIIKSSRTYFRNSVIKDSRFVDTDLSDQHFENCLMSNITVLSLSTGCPLDFDYNIRLDEVLIGQMAGQVAILPGAVLSALAIDKLGRVKVIGLSMYLSSLTAIGIWLLYSDRVMDLYGFVFNMFFISGWNAIEIATIESYPTHLRTTGYGFVSGIFRLGGILGTVTFSNLVSASRVVPMLTTAAVLLVGGIVSLKLPETYFVLL</sequence>
<feature type="compositionally biased region" description="Gly residues" evidence="7">
    <location>
        <begin position="1"/>
        <end position="17"/>
    </location>
</feature>
<protein>
    <submittedName>
        <fullName evidence="10">Synaptic vesicle glycoprotein 2B</fullName>
    </submittedName>
</protein>
<dbReference type="InterPro" id="IPR020846">
    <property type="entry name" value="MFS_dom"/>
</dbReference>
<evidence type="ECO:0000256" key="6">
    <source>
        <dbReference type="ARBA" id="ARBA00023136"/>
    </source>
</evidence>
<feature type="transmembrane region" description="Helical" evidence="8">
    <location>
        <begin position="569"/>
        <end position="590"/>
    </location>
</feature>
<evidence type="ECO:0000256" key="5">
    <source>
        <dbReference type="ARBA" id="ARBA00022989"/>
    </source>
</evidence>
<feature type="domain" description="Major facilitator superfamily (MFS) profile" evidence="9">
    <location>
        <begin position="86"/>
        <end position="654"/>
    </location>
</feature>
<organism evidence="10 11">
    <name type="scientific">Cryptotermes secundus</name>
    <dbReference type="NCBI Taxonomy" id="105785"/>
    <lineage>
        <taxon>Eukaryota</taxon>
        <taxon>Metazoa</taxon>
        <taxon>Ecdysozoa</taxon>
        <taxon>Arthropoda</taxon>
        <taxon>Hexapoda</taxon>
        <taxon>Insecta</taxon>
        <taxon>Pterygota</taxon>
        <taxon>Neoptera</taxon>
        <taxon>Polyneoptera</taxon>
        <taxon>Dictyoptera</taxon>
        <taxon>Blattodea</taxon>
        <taxon>Blattoidea</taxon>
        <taxon>Termitoidae</taxon>
        <taxon>Kalotermitidae</taxon>
        <taxon>Cryptotermitinae</taxon>
        <taxon>Cryptotermes</taxon>
    </lineage>
</organism>
<feature type="transmembrane region" description="Helical" evidence="8">
    <location>
        <begin position="546"/>
        <end position="563"/>
    </location>
</feature>
<dbReference type="GO" id="GO:0016020">
    <property type="term" value="C:membrane"/>
    <property type="evidence" value="ECO:0007669"/>
    <property type="project" value="UniProtKB-SubCell"/>
</dbReference>
<accession>A0A2J7RMH4</accession>
<dbReference type="InterPro" id="IPR005828">
    <property type="entry name" value="MFS_sugar_transport-like"/>
</dbReference>
<dbReference type="PANTHER" id="PTHR23511">
    <property type="entry name" value="SYNAPTIC VESICLE GLYCOPROTEIN 2"/>
    <property type="match status" value="1"/>
</dbReference>
<feature type="transmembrane region" description="Helical" evidence="8">
    <location>
        <begin position="210"/>
        <end position="233"/>
    </location>
</feature>
<evidence type="ECO:0000256" key="2">
    <source>
        <dbReference type="ARBA" id="ARBA00008335"/>
    </source>
</evidence>
<feature type="transmembrane region" description="Helical" evidence="8">
    <location>
        <begin position="602"/>
        <end position="623"/>
    </location>
</feature>
<feature type="transmembrane region" description="Helical" evidence="8">
    <location>
        <begin position="177"/>
        <end position="198"/>
    </location>
</feature>
<dbReference type="InParanoid" id="A0A2J7RMH4"/>
<dbReference type="EMBL" id="NEVH01002555">
    <property type="protein sequence ID" value="PNF42032.1"/>
    <property type="molecule type" value="Genomic_DNA"/>
</dbReference>
<evidence type="ECO:0000256" key="1">
    <source>
        <dbReference type="ARBA" id="ARBA00004141"/>
    </source>
</evidence>
<dbReference type="Gene3D" id="2.160.20.80">
    <property type="entry name" value="E3 ubiquitin-protein ligase SopA"/>
    <property type="match status" value="1"/>
</dbReference>
<dbReference type="STRING" id="105785.A0A2J7RMH4"/>
<feature type="transmembrane region" description="Helical" evidence="8">
    <location>
        <begin position="123"/>
        <end position="141"/>
    </location>
</feature>
<evidence type="ECO:0000313" key="11">
    <source>
        <dbReference type="Proteomes" id="UP000235965"/>
    </source>
</evidence>
<dbReference type="InterPro" id="IPR055415">
    <property type="entry name" value="LD_SV2"/>
</dbReference>
<evidence type="ECO:0000256" key="7">
    <source>
        <dbReference type="SAM" id="MobiDB-lite"/>
    </source>
</evidence>
<dbReference type="Pfam" id="PF00083">
    <property type="entry name" value="Sugar_tr"/>
    <property type="match status" value="1"/>
</dbReference>
<dbReference type="AlphaFoldDB" id="A0A2J7RMH4"/>
<dbReference type="EMBL" id="NEVH01002555">
    <property type="protein sequence ID" value="PNF42033.1"/>
    <property type="molecule type" value="Genomic_DNA"/>
</dbReference>
<evidence type="ECO:0000256" key="8">
    <source>
        <dbReference type="SAM" id="Phobius"/>
    </source>
</evidence>
<proteinExistence type="inferred from homology"/>
<keyword evidence="5 8" id="KW-1133">Transmembrane helix</keyword>
<dbReference type="EMBL" id="NEVH01002555">
    <property type="protein sequence ID" value="PNF42034.1"/>
    <property type="molecule type" value="Genomic_DNA"/>
</dbReference>
<dbReference type="EMBL" id="NEVH01002555">
    <property type="protein sequence ID" value="PNF42037.1"/>
    <property type="molecule type" value="Genomic_DNA"/>
</dbReference>
<gene>
    <name evidence="10" type="ORF">B7P43_G12228</name>
</gene>
<evidence type="ECO:0000259" key="9">
    <source>
        <dbReference type="PROSITE" id="PS50850"/>
    </source>
</evidence>
<feature type="region of interest" description="Disordered" evidence="7">
    <location>
        <begin position="1"/>
        <end position="51"/>
    </location>
</feature>
<feature type="transmembrane region" description="Helical" evidence="8">
    <location>
        <begin position="84"/>
        <end position="108"/>
    </location>
</feature>
<feature type="transmembrane region" description="Helical" evidence="8">
    <location>
        <begin position="514"/>
        <end position="534"/>
    </location>
</feature>
<dbReference type="InterPro" id="IPR036259">
    <property type="entry name" value="MFS_trans_sf"/>
</dbReference>
<keyword evidence="4 8" id="KW-0812">Transmembrane</keyword>
<dbReference type="PROSITE" id="PS50850">
    <property type="entry name" value="MFS"/>
    <property type="match status" value="1"/>
</dbReference>
<dbReference type="SUPFAM" id="SSF141571">
    <property type="entry name" value="Pentapeptide repeat-like"/>
    <property type="match status" value="1"/>
</dbReference>
<dbReference type="OrthoDB" id="433512at2759"/>
<feature type="transmembrane region" description="Helical" evidence="8">
    <location>
        <begin position="153"/>
        <end position="171"/>
    </location>
</feature>
<dbReference type="Proteomes" id="UP000235965">
    <property type="component" value="Unassembled WGS sequence"/>
</dbReference>
<dbReference type="PANTHER" id="PTHR23511:SF34">
    <property type="entry name" value="SYNAPTIC VESICLE GLYCOPROTEIN 2"/>
    <property type="match status" value="1"/>
</dbReference>
<feature type="transmembrane region" description="Helical" evidence="8">
    <location>
        <begin position="629"/>
        <end position="647"/>
    </location>
</feature>
<feature type="transmembrane region" description="Helical" evidence="8">
    <location>
        <begin position="361"/>
        <end position="381"/>
    </location>
</feature>
<evidence type="ECO:0000313" key="10">
    <source>
        <dbReference type="EMBL" id="PNF42033.1"/>
    </source>
</evidence>
<dbReference type="GO" id="GO:0022857">
    <property type="term" value="F:transmembrane transporter activity"/>
    <property type="evidence" value="ECO:0007669"/>
    <property type="project" value="InterPro"/>
</dbReference>
<dbReference type="Pfam" id="PF23894">
    <property type="entry name" value="LD_SV2"/>
    <property type="match status" value="1"/>
</dbReference>
<dbReference type="SUPFAM" id="SSF103473">
    <property type="entry name" value="MFS general substrate transporter"/>
    <property type="match status" value="2"/>
</dbReference>
<reference evidence="10 11" key="1">
    <citation type="submission" date="2017-12" db="EMBL/GenBank/DDBJ databases">
        <title>Hemimetabolous genomes reveal molecular basis of termite eusociality.</title>
        <authorList>
            <person name="Harrison M.C."/>
            <person name="Jongepier E."/>
            <person name="Robertson H.M."/>
            <person name="Arning N."/>
            <person name="Bitard-Feildel T."/>
            <person name="Chao H."/>
            <person name="Childers C.P."/>
            <person name="Dinh H."/>
            <person name="Doddapaneni H."/>
            <person name="Dugan S."/>
            <person name="Gowin J."/>
            <person name="Greiner C."/>
            <person name="Han Y."/>
            <person name="Hu H."/>
            <person name="Hughes D.S.T."/>
            <person name="Huylmans A.-K."/>
            <person name="Kemena C."/>
            <person name="Kremer L.P.M."/>
            <person name="Lee S.L."/>
            <person name="Lopez-Ezquerra A."/>
            <person name="Mallet L."/>
            <person name="Monroy-Kuhn J.M."/>
            <person name="Moser A."/>
            <person name="Murali S.C."/>
            <person name="Muzny D.M."/>
            <person name="Otani S."/>
            <person name="Piulachs M.-D."/>
            <person name="Poelchau M."/>
            <person name="Qu J."/>
            <person name="Schaub F."/>
            <person name="Wada-Katsumata A."/>
            <person name="Worley K.C."/>
            <person name="Xie Q."/>
            <person name="Ylla G."/>
            <person name="Poulsen M."/>
            <person name="Gibbs R.A."/>
            <person name="Schal C."/>
            <person name="Richards S."/>
            <person name="Belles X."/>
            <person name="Korb J."/>
            <person name="Bornberg-Bauer E."/>
        </authorList>
    </citation>
    <scope>NUCLEOTIDE SEQUENCE [LARGE SCALE GENOMIC DNA]</scope>
    <source>
        <tissue evidence="10">Whole body</tissue>
    </source>
</reference>
<comment type="caution">
    <text evidence="10">The sequence shown here is derived from an EMBL/GenBank/DDBJ whole genome shotgun (WGS) entry which is preliminary data.</text>
</comment>
<comment type="subcellular location">
    <subcellularLocation>
        <location evidence="1">Membrane</location>
        <topology evidence="1">Multi-pass membrane protein</topology>
    </subcellularLocation>
</comment>
<comment type="similarity">
    <text evidence="2">Belongs to the major facilitator superfamily.</text>
</comment>
<keyword evidence="3" id="KW-0813">Transport</keyword>